<dbReference type="InterPro" id="IPR012340">
    <property type="entry name" value="NA-bd_OB-fold"/>
</dbReference>
<dbReference type="PANTHER" id="PTHR47165:SF4">
    <property type="entry name" value="OS03G0429900 PROTEIN"/>
    <property type="match status" value="1"/>
</dbReference>
<gene>
    <name evidence="2" type="ORF">HID58_022701</name>
</gene>
<dbReference type="PANTHER" id="PTHR47165">
    <property type="entry name" value="OS03G0429900 PROTEIN"/>
    <property type="match status" value="1"/>
</dbReference>
<proteinExistence type="predicted"/>
<feature type="compositionally biased region" description="Basic and acidic residues" evidence="1">
    <location>
        <begin position="7"/>
        <end position="16"/>
    </location>
</feature>
<evidence type="ECO:0008006" key="4">
    <source>
        <dbReference type="Google" id="ProtNLM"/>
    </source>
</evidence>
<dbReference type="EMBL" id="JAGKQM010000006">
    <property type="protein sequence ID" value="KAH0922683.1"/>
    <property type="molecule type" value="Genomic_DNA"/>
</dbReference>
<evidence type="ECO:0000256" key="1">
    <source>
        <dbReference type="SAM" id="MobiDB-lite"/>
    </source>
</evidence>
<reference evidence="2 3" key="1">
    <citation type="submission" date="2021-05" db="EMBL/GenBank/DDBJ databases">
        <title>Genome Assembly of Synthetic Allotetraploid Brassica napus Reveals Homoeologous Exchanges between Subgenomes.</title>
        <authorList>
            <person name="Davis J.T."/>
        </authorList>
    </citation>
    <scope>NUCLEOTIDE SEQUENCE [LARGE SCALE GENOMIC DNA]</scope>
    <source>
        <strain evidence="3">cv. Da-Ae</strain>
        <tissue evidence="2">Seedling</tissue>
    </source>
</reference>
<sequence>MSSNRKSTSEKRKGVEADSSPGTIKPIGTPYLSSSHSIGVPHSKQATCEASVTSGLTKLSGKTAVSSGVLIGVPKSKNPNDYVGHIKLVNGQVLSDSLVLDDAEIASSRRVLLHVQTHDGPVMKLYLWDKAGTNFSEKFKASGGTARVILVTTLNPKRLGGALALSSMTPSRVFLDTDVQATRDYLTWMNTNLDVANRVDADIVTKTETVTIGELFSYMKQEDAKVVQYQLVAWFECIATIGDVAHGSSWYYIGCGGCHTKATKGPTSLMCKKCGKTDIVGVAQYLAKITVYDNDDQATFVLLGGAGHELSGKKASELVEKYFEANENVGDDHLVPVPQALIDTIGQTRKFVVKVSDHNLTGKTQALTVTNVLTPEVPEAKANLEGNVAVPDTQETLQKEVADDDPSTCFGSVKRAADNVEAEDPKRAISG</sequence>
<name>A0ABQ8D0B3_BRANA</name>
<keyword evidence="3" id="KW-1185">Reference proteome</keyword>
<dbReference type="SUPFAM" id="SSF50249">
    <property type="entry name" value="Nucleic acid-binding proteins"/>
    <property type="match status" value="1"/>
</dbReference>
<feature type="region of interest" description="Disordered" evidence="1">
    <location>
        <begin position="1"/>
        <end position="28"/>
    </location>
</feature>
<dbReference type="Gene3D" id="2.40.50.140">
    <property type="entry name" value="Nucleic acid-binding proteins"/>
    <property type="match status" value="2"/>
</dbReference>
<accession>A0ABQ8D0B3</accession>
<feature type="compositionally biased region" description="Basic and acidic residues" evidence="1">
    <location>
        <begin position="415"/>
        <end position="431"/>
    </location>
</feature>
<comment type="caution">
    <text evidence="2">The sequence shown here is derived from an EMBL/GenBank/DDBJ whole genome shotgun (WGS) entry which is preliminary data.</text>
</comment>
<dbReference type="Proteomes" id="UP000824890">
    <property type="component" value="Unassembled WGS sequence"/>
</dbReference>
<evidence type="ECO:0000313" key="2">
    <source>
        <dbReference type="EMBL" id="KAH0922683.1"/>
    </source>
</evidence>
<evidence type="ECO:0000313" key="3">
    <source>
        <dbReference type="Proteomes" id="UP000824890"/>
    </source>
</evidence>
<organism evidence="2 3">
    <name type="scientific">Brassica napus</name>
    <name type="common">Rape</name>
    <dbReference type="NCBI Taxonomy" id="3708"/>
    <lineage>
        <taxon>Eukaryota</taxon>
        <taxon>Viridiplantae</taxon>
        <taxon>Streptophyta</taxon>
        <taxon>Embryophyta</taxon>
        <taxon>Tracheophyta</taxon>
        <taxon>Spermatophyta</taxon>
        <taxon>Magnoliopsida</taxon>
        <taxon>eudicotyledons</taxon>
        <taxon>Gunneridae</taxon>
        <taxon>Pentapetalae</taxon>
        <taxon>rosids</taxon>
        <taxon>malvids</taxon>
        <taxon>Brassicales</taxon>
        <taxon>Brassicaceae</taxon>
        <taxon>Brassiceae</taxon>
        <taxon>Brassica</taxon>
    </lineage>
</organism>
<feature type="region of interest" description="Disordered" evidence="1">
    <location>
        <begin position="398"/>
        <end position="431"/>
    </location>
</feature>
<protein>
    <recommendedName>
        <fullName evidence="4">Replication factor A C-terminal domain-containing protein</fullName>
    </recommendedName>
</protein>